<proteinExistence type="predicted"/>
<dbReference type="EMBL" id="LT635767">
    <property type="protein sequence ID" value="SGZ56472.1"/>
    <property type="molecule type" value="Genomic_DNA"/>
</dbReference>
<dbReference type="AlphaFoldDB" id="A0A1L0DKQ6"/>
<dbReference type="Proteomes" id="UP000182259">
    <property type="component" value="Chromosome IV"/>
</dbReference>
<organism evidence="2 3">
    <name type="scientific">Sungouiella intermedia</name>
    <dbReference type="NCBI Taxonomy" id="45354"/>
    <lineage>
        <taxon>Eukaryota</taxon>
        <taxon>Fungi</taxon>
        <taxon>Dikarya</taxon>
        <taxon>Ascomycota</taxon>
        <taxon>Saccharomycotina</taxon>
        <taxon>Pichiomycetes</taxon>
        <taxon>Metschnikowiaceae</taxon>
        <taxon>Sungouiella</taxon>
    </lineage>
</organism>
<evidence type="ECO:0000313" key="2">
    <source>
        <dbReference type="EMBL" id="SGZ56472.1"/>
    </source>
</evidence>
<keyword evidence="1" id="KW-0812">Transmembrane</keyword>
<reference evidence="2 3" key="1">
    <citation type="submission" date="2016-10" db="EMBL/GenBank/DDBJ databases">
        <authorList>
            <person name="de Groot N.N."/>
        </authorList>
    </citation>
    <scope>NUCLEOTIDE SEQUENCE [LARGE SCALE GENOMIC DNA]</scope>
    <source>
        <strain evidence="2 3">PYCC 4715</strain>
    </source>
</reference>
<feature type="transmembrane region" description="Helical" evidence="1">
    <location>
        <begin position="138"/>
        <end position="163"/>
    </location>
</feature>
<accession>A0A1L0DKQ6</accession>
<protein>
    <submittedName>
        <fullName evidence="2">CIC11C00000001428</fullName>
    </submittedName>
</protein>
<evidence type="ECO:0000313" key="3">
    <source>
        <dbReference type="Proteomes" id="UP000182259"/>
    </source>
</evidence>
<keyword evidence="1" id="KW-0472">Membrane</keyword>
<evidence type="ECO:0000256" key="1">
    <source>
        <dbReference type="SAM" id="Phobius"/>
    </source>
</evidence>
<name>A0A1L0DKQ6_9ASCO</name>
<keyword evidence="1" id="KW-1133">Transmembrane helix</keyword>
<sequence length="164" mass="18397">MKEDSEVQPILPQYSEQYASAPVASSSQLAQPTRTKVRFMFKKSKPRPWGLIKYGDGVFVFEANATIQQAAEYAASNYPDSKGVPTFNNVWGSFKEAAPTSQIVVIDPNANVHSMFREDDILIVSNVPNIKDVQRMELIYQLLLILSPIIAFFLFMILMGVLYG</sequence>
<gene>
    <name evidence="2" type="ORF">SAMEA4029009_CIC11G00000001428</name>
</gene>